<dbReference type="EMBL" id="GBXM01084029">
    <property type="protein sequence ID" value="JAH24548.1"/>
    <property type="molecule type" value="Transcribed_RNA"/>
</dbReference>
<sequence length="23" mass="2618">MIISTSRKNGLSFQSPLQLRLLD</sequence>
<evidence type="ECO:0000313" key="1">
    <source>
        <dbReference type="EMBL" id="JAH24548.1"/>
    </source>
</evidence>
<dbReference type="AlphaFoldDB" id="A0A0E9R879"/>
<organism evidence="1">
    <name type="scientific">Anguilla anguilla</name>
    <name type="common">European freshwater eel</name>
    <name type="synonym">Muraena anguilla</name>
    <dbReference type="NCBI Taxonomy" id="7936"/>
    <lineage>
        <taxon>Eukaryota</taxon>
        <taxon>Metazoa</taxon>
        <taxon>Chordata</taxon>
        <taxon>Craniata</taxon>
        <taxon>Vertebrata</taxon>
        <taxon>Euteleostomi</taxon>
        <taxon>Actinopterygii</taxon>
        <taxon>Neopterygii</taxon>
        <taxon>Teleostei</taxon>
        <taxon>Anguilliformes</taxon>
        <taxon>Anguillidae</taxon>
        <taxon>Anguilla</taxon>
    </lineage>
</organism>
<reference evidence="1" key="2">
    <citation type="journal article" date="2015" name="Fish Shellfish Immunol.">
        <title>Early steps in the European eel (Anguilla anguilla)-Vibrio vulnificus interaction in the gills: Role of the RtxA13 toxin.</title>
        <authorList>
            <person name="Callol A."/>
            <person name="Pajuelo D."/>
            <person name="Ebbesson L."/>
            <person name="Teles M."/>
            <person name="MacKenzie S."/>
            <person name="Amaro C."/>
        </authorList>
    </citation>
    <scope>NUCLEOTIDE SEQUENCE</scope>
</reference>
<accession>A0A0E9R879</accession>
<reference evidence="1" key="1">
    <citation type="submission" date="2014-11" db="EMBL/GenBank/DDBJ databases">
        <authorList>
            <person name="Amaro Gonzalez C."/>
        </authorList>
    </citation>
    <scope>NUCLEOTIDE SEQUENCE</scope>
</reference>
<name>A0A0E9R879_ANGAN</name>
<proteinExistence type="predicted"/>
<protein>
    <submittedName>
        <fullName evidence="1">Uncharacterized protein</fullName>
    </submittedName>
</protein>